<dbReference type="Proteomes" id="UP000295718">
    <property type="component" value="Unassembled WGS sequence"/>
</dbReference>
<gene>
    <name evidence="2" type="ORF">EDD76_104113</name>
</gene>
<dbReference type="Gene3D" id="3.90.550.10">
    <property type="entry name" value="Spore Coat Polysaccharide Biosynthesis Protein SpsA, Chain A"/>
    <property type="match status" value="1"/>
</dbReference>
<keyword evidence="3" id="KW-1185">Reference proteome</keyword>
<dbReference type="SUPFAM" id="SSF53448">
    <property type="entry name" value="Nucleotide-diphospho-sugar transferases"/>
    <property type="match status" value="1"/>
</dbReference>
<feature type="domain" description="Glycosyltransferase 2-like" evidence="1">
    <location>
        <begin position="84"/>
        <end position="219"/>
    </location>
</feature>
<dbReference type="InterPro" id="IPR029044">
    <property type="entry name" value="Nucleotide-diphossugar_trans"/>
</dbReference>
<dbReference type="STRING" id="1469948.GCA_000732725_03749"/>
<proteinExistence type="predicted"/>
<name>A0A4R1R1Z2_9FIRM</name>
<accession>A0A4R1R1Z2</accession>
<organism evidence="2 3">
    <name type="scientific">Kineothrix alysoides</name>
    <dbReference type="NCBI Taxonomy" id="1469948"/>
    <lineage>
        <taxon>Bacteria</taxon>
        <taxon>Bacillati</taxon>
        <taxon>Bacillota</taxon>
        <taxon>Clostridia</taxon>
        <taxon>Lachnospirales</taxon>
        <taxon>Lachnospiraceae</taxon>
        <taxon>Kineothrix</taxon>
    </lineage>
</organism>
<sequence>MKLLGEIKSLLKIIKPHRIINAISIFKEQGWNGVKYHFWLVKDKERGLKEKKGRIYDVEPLYEYLSLEQYEPIVFSTYTNPLVSIIIPVYNQFAYTYNCLRAIKKYSEGVDYEIIIADDSSTDLTSELEKNTKGIKVIHNKSNYQFLINCNCAVKEAKGKYLVFLNNDTQVQKHWLKSLVDLLQTEERVGLAGSKLVYPTGLVQEAGGIVWRDATVLQYGNNRQAGEEELNYLRETDYVSGASIIIRKKLWEEIGGFDERFAPAYYEDVDLAFEVREQGYKVVYQPESEVVHFEGMSSKLENEQIRGIEKNRKLFLEKWEDVLKKRYFRAEDYRKRIAAMRKYRTAEENR</sequence>
<dbReference type="OrthoDB" id="525353at2"/>
<dbReference type="Pfam" id="PF00535">
    <property type="entry name" value="Glycos_transf_2"/>
    <property type="match status" value="1"/>
</dbReference>
<dbReference type="AlphaFoldDB" id="A0A4R1R1Z2"/>
<reference evidence="2 3" key="1">
    <citation type="submission" date="2019-03" db="EMBL/GenBank/DDBJ databases">
        <title>Genomic Encyclopedia of Type Strains, Phase IV (KMG-IV): sequencing the most valuable type-strain genomes for metagenomic binning, comparative biology and taxonomic classification.</title>
        <authorList>
            <person name="Goeker M."/>
        </authorList>
    </citation>
    <scope>NUCLEOTIDE SEQUENCE [LARGE SCALE GENOMIC DNA]</scope>
    <source>
        <strain evidence="2 3">DSM 100556</strain>
    </source>
</reference>
<dbReference type="GO" id="GO:0016740">
    <property type="term" value="F:transferase activity"/>
    <property type="evidence" value="ECO:0007669"/>
    <property type="project" value="UniProtKB-KW"/>
</dbReference>
<comment type="caution">
    <text evidence="2">The sequence shown here is derived from an EMBL/GenBank/DDBJ whole genome shotgun (WGS) entry which is preliminary data.</text>
</comment>
<dbReference type="EMBL" id="SLUO01000004">
    <property type="protein sequence ID" value="TCL59376.1"/>
    <property type="molecule type" value="Genomic_DNA"/>
</dbReference>
<protein>
    <submittedName>
        <fullName evidence="2">GT2 family glycosyltransferase</fullName>
    </submittedName>
</protein>
<dbReference type="PANTHER" id="PTHR43179">
    <property type="entry name" value="RHAMNOSYLTRANSFERASE WBBL"/>
    <property type="match status" value="1"/>
</dbReference>
<evidence type="ECO:0000313" key="3">
    <source>
        <dbReference type="Proteomes" id="UP000295718"/>
    </source>
</evidence>
<dbReference type="InterPro" id="IPR001173">
    <property type="entry name" value="Glyco_trans_2-like"/>
</dbReference>
<evidence type="ECO:0000259" key="1">
    <source>
        <dbReference type="Pfam" id="PF00535"/>
    </source>
</evidence>
<dbReference type="CDD" id="cd04186">
    <property type="entry name" value="GT_2_like_c"/>
    <property type="match status" value="1"/>
</dbReference>
<keyword evidence="2" id="KW-0808">Transferase</keyword>
<evidence type="ECO:0000313" key="2">
    <source>
        <dbReference type="EMBL" id="TCL59376.1"/>
    </source>
</evidence>
<dbReference type="RefSeq" id="WP_031392366.1">
    <property type="nucleotide sequence ID" value="NZ_JPNB01000002.1"/>
</dbReference>
<dbReference type="PANTHER" id="PTHR43179:SF7">
    <property type="entry name" value="RHAMNOSYLTRANSFERASE WBBL"/>
    <property type="match status" value="1"/>
</dbReference>